<organism evidence="1 2">
    <name type="scientific">Camellia lanceoleosa</name>
    <dbReference type="NCBI Taxonomy" id="1840588"/>
    <lineage>
        <taxon>Eukaryota</taxon>
        <taxon>Viridiplantae</taxon>
        <taxon>Streptophyta</taxon>
        <taxon>Embryophyta</taxon>
        <taxon>Tracheophyta</taxon>
        <taxon>Spermatophyta</taxon>
        <taxon>Magnoliopsida</taxon>
        <taxon>eudicotyledons</taxon>
        <taxon>Gunneridae</taxon>
        <taxon>Pentapetalae</taxon>
        <taxon>asterids</taxon>
        <taxon>Ericales</taxon>
        <taxon>Theaceae</taxon>
        <taxon>Camellia</taxon>
    </lineage>
</organism>
<sequence>MLVLALPKERGSGWKQSGHGPSVVVYIIMIQNFIAIHLKKKCSRLGEIDLKKAAHKVHGLFWVQLELCIFTKQFPKILFHTLFLKGKKRHYCKLINHSHIDYFHVSSLNSRFAVDLMSPSGLLET</sequence>
<keyword evidence="2" id="KW-1185">Reference proteome</keyword>
<comment type="caution">
    <text evidence="1">The sequence shown here is derived from an EMBL/GenBank/DDBJ whole genome shotgun (WGS) entry which is preliminary data.</text>
</comment>
<accession>A0ACC0HT45</accession>
<dbReference type="EMBL" id="CM045761">
    <property type="protein sequence ID" value="KAI8016623.1"/>
    <property type="molecule type" value="Genomic_DNA"/>
</dbReference>
<reference evidence="1 2" key="1">
    <citation type="journal article" date="2022" name="Plant J.">
        <title>Chromosome-level genome of Camellia lanceoleosa provides a valuable resource for understanding genome evolution and self-incompatibility.</title>
        <authorList>
            <person name="Gong W."/>
            <person name="Xiao S."/>
            <person name="Wang L."/>
            <person name="Liao Z."/>
            <person name="Chang Y."/>
            <person name="Mo W."/>
            <person name="Hu G."/>
            <person name="Li W."/>
            <person name="Zhao G."/>
            <person name="Zhu H."/>
            <person name="Hu X."/>
            <person name="Ji K."/>
            <person name="Xiang X."/>
            <person name="Song Q."/>
            <person name="Yuan D."/>
            <person name="Jin S."/>
            <person name="Zhang L."/>
        </authorList>
    </citation>
    <scope>NUCLEOTIDE SEQUENCE [LARGE SCALE GENOMIC DNA]</scope>
    <source>
        <strain evidence="1">SQ_2022a</strain>
    </source>
</reference>
<protein>
    <submittedName>
        <fullName evidence="1">Uncharacterized protein</fullName>
    </submittedName>
</protein>
<proteinExistence type="predicted"/>
<name>A0ACC0HT45_9ERIC</name>
<evidence type="ECO:0000313" key="1">
    <source>
        <dbReference type="EMBL" id="KAI8016623.1"/>
    </source>
</evidence>
<evidence type="ECO:0000313" key="2">
    <source>
        <dbReference type="Proteomes" id="UP001060215"/>
    </source>
</evidence>
<gene>
    <name evidence="1" type="ORF">LOK49_LG05G03904</name>
</gene>
<dbReference type="Proteomes" id="UP001060215">
    <property type="component" value="Chromosome 4"/>
</dbReference>